<evidence type="ECO:0000313" key="3">
    <source>
        <dbReference type="Proteomes" id="UP001476950"/>
    </source>
</evidence>
<accession>A0ABV0KTX1</accession>
<feature type="domain" description="NACHT conflict system C-terminal helical" evidence="1">
    <location>
        <begin position="163"/>
        <end position="256"/>
    </location>
</feature>
<gene>
    <name evidence="2" type="ORF">NDI38_30410</name>
</gene>
<dbReference type="EMBL" id="JAMPLM010000080">
    <property type="protein sequence ID" value="MEP1062690.1"/>
    <property type="molecule type" value="Genomic_DNA"/>
</dbReference>
<feature type="non-terminal residue" evidence="2">
    <location>
        <position position="1"/>
    </location>
</feature>
<dbReference type="Proteomes" id="UP001476950">
    <property type="component" value="Unassembled WGS sequence"/>
</dbReference>
<comment type="caution">
    <text evidence="2">The sequence shown here is derived from an EMBL/GenBank/DDBJ whole genome shotgun (WGS) entry which is preliminary data.</text>
</comment>
<reference evidence="2 3" key="1">
    <citation type="submission" date="2022-04" db="EMBL/GenBank/DDBJ databases">
        <title>Positive selection, recombination, and allopatry shape intraspecific diversity of widespread and dominant cyanobacteria.</title>
        <authorList>
            <person name="Wei J."/>
            <person name="Shu W."/>
            <person name="Hu C."/>
        </authorList>
    </citation>
    <scope>NUCLEOTIDE SEQUENCE [LARGE SCALE GENOMIC DNA]</scope>
    <source>
        <strain evidence="2 3">AS-A4</strain>
    </source>
</reference>
<evidence type="ECO:0000259" key="1">
    <source>
        <dbReference type="Pfam" id="PF22727"/>
    </source>
</evidence>
<dbReference type="Pfam" id="PF22727">
    <property type="entry name" value="NCH2"/>
    <property type="match status" value="1"/>
</dbReference>
<name>A0ABV0KTX1_9CYAN</name>
<sequence>LTFQEYFTARKIVASHKLQASNQALEQLVTHLTEPRWREIFLLTAAMLSNADSLLQLMMQQRDALVAHDPALQKFLAWTRQQSLATPPKLATVRAFDLTLLYQPHFVPPLALAATLNQALFLDIVLDDLVQLCALASSTDLTPAQAYVDALNHALSMTLDMELHHALQALQAQLPDQTKSQKSVQAWWQTNDLAWLEQLKAAIVRHRQTQQSWHFSPEQQECLQQYYDANQLLLECLNSNGAVTATVRQAIEAALL</sequence>
<keyword evidence="3" id="KW-1185">Reference proteome</keyword>
<protein>
    <submittedName>
        <fullName evidence="2">NTPase (NACHT family)</fullName>
    </submittedName>
</protein>
<proteinExistence type="predicted"/>
<dbReference type="RefSeq" id="WP_431192649.1">
    <property type="nucleotide sequence ID" value="NZ_JAMPLM010000080.1"/>
</dbReference>
<organism evidence="2 3">
    <name type="scientific">Stenomitos frigidus AS-A4</name>
    <dbReference type="NCBI Taxonomy" id="2933935"/>
    <lineage>
        <taxon>Bacteria</taxon>
        <taxon>Bacillati</taxon>
        <taxon>Cyanobacteriota</taxon>
        <taxon>Cyanophyceae</taxon>
        <taxon>Leptolyngbyales</taxon>
        <taxon>Leptolyngbyaceae</taxon>
        <taxon>Stenomitos</taxon>
    </lineage>
</organism>
<evidence type="ECO:0000313" key="2">
    <source>
        <dbReference type="EMBL" id="MEP1062690.1"/>
    </source>
</evidence>
<dbReference type="InterPro" id="IPR054501">
    <property type="entry name" value="NCH2"/>
</dbReference>